<organism evidence="3 4">
    <name type="scientific">Clostridium vincentii</name>
    <dbReference type="NCBI Taxonomy" id="52704"/>
    <lineage>
        <taxon>Bacteria</taxon>
        <taxon>Bacillati</taxon>
        <taxon>Bacillota</taxon>
        <taxon>Clostridia</taxon>
        <taxon>Eubacteriales</taxon>
        <taxon>Clostridiaceae</taxon>
        <taxon>Clostridium</taxon>
    </lineage>
</organism>
<proteinExistence type="predicted"/>
<reference evidence="3 4" key="1">
    <citation type="submission" date="2018-03" db="EMBL/GenBank/DDBJ databases">
        <title>Genome sequence of Clostridium vincentii DSM 10228.</title>
        <authorList>
            <person name="Poehlein A."/>
            <person name="Daniel R."/>
        </authorList>
    </citation>
    <scope>NUCLEOTIDE SEQUENCE [LARGE SCALE GENOMIC DNA]</scope>
    <source>
        <strain evidence="3 4">DSM 10228</strain>
    </source>
</reference>
<sequence>MFKLKRHMIRVYIILAICVIGIGANYLNIESENITTNKFVVGKYEKKSVIGNADIKENQNPVGTPIKAELTAYCNDPRCSGEWGAQTAMQTVTRLGVIAAPTDISLGSKMYIPELENYKADGIFDVEDRGGAIKVKKDGTYVIDVWVPTYEEAVEFGRKKTTIYLLE</sequence>
<keyword evidence="4" id="KW-1185">Reference proteome</keyword>
<protein>
    <recommendedName>
        <fullName evidence="2">3D domain-containing protein</fullName>
    </recommendedName>
</protein>
<keyword evidence="1" id="KW-1133">Transmembrane helix</keyword>
<dbReference type="InterPro" id="IPR059180">
    <property type="entry name" value="3D_YorM"/>
</dbReference>
<evidence type="ECO:0000313" key="3">
    <source>
        <dbReference type="EMBL" id="PRR79747.1"/>
    </source>
</evidence>
<keyword evidence="1" id="KW-0812">Transmembrane</keyword>
<dbReference type="Pfam" id="PF06725">
    <property type="entry name" value="3D"/>
    <property type="match status" value="1"/>
</dbReference>
<evidence type="ECO:0000256" key="1">
    <source>
        <dbReference type="SAM" id="Phobius"/>
    </source>
</evidence>
<dbReference type="OrthoDB" id="9798935at2"/>
<dbReference type="InterPro" id="IPR010611">
    <property type="entry name" value="3D_dom"/>
</dbReference>
<dbReference type="GO" id="GO:0019867">
    <property type="term" value="C:outer membrane"/>
    <property type="evidence" value="ECO:0007669"/>
    <property type="project" value="InterPro"/>
</dbReference>
<comment type="caution">
    <text evidence="3">The sequence shown here is derived from an EMBL/GenBank/DDBJ whole genome shotgun (WGS) entry which is preliminary data.</text>
</comment>
<dbReference type="GO" id="GO:0004553">
    <property type="term" value="F:hydrolase activity, hydrolyzing O-glycosyl compounds"/>
    <property type="evidence" value="ECO:0007669"/>
    <property type="project" value="InterPro"/>
</dbReference>
<gene>
    <name evidence="3" type="ORF">CLVI_32480</name>
</gene>
<feature type="domain" description="3D" evidence="2">
    <location>
        <begin position="104"/>
        <end position="166"/>
    </location>
</feature>
<dbReference type="EMBL" id="PVXQ01000056">
    <property type="protein sequence ID" value="PRR79747.1"/>
    <property type="molecule type" value="Genomic_DNA"/>
</dbReference>
<name>A0A2T0B7H4_9CLOT</name>
<dbReference type="AlphaFoldDB" id="A0A2T0B7H4"/>
<evidence type="ECO:0000259" key="2">
    <source>
        <dbReference type="Pfam" id="PF06725"/>
    </source>
</evidence>
<evidence type="ECO:0000313" key="4">
    <source>
        <dbReference type="Proteomes" id="UP000239471"/>
    </source>
</evidence>
<dbReference type="GO" id="GO:0009254">
    <property type="term" value="P:peptidoglycan turnover"/>
    <property type="evidence" value="ECO:0007669"/>
    <property type="project" value="InterPro"/>
</dbReference>
<dbReference type="Proteomes" id="UP000239471">
    <property type="component" value="Unassembled WGS sequence"/>
</dbReference>
<accession>A0A2T0B7H4</accession>
<dbReference type="CDD" id="cd14667">
    <property type="entry name" value="3D_containing_proteins"/>
    <property type="match status" value="1"/>
</dbReference>
<keyword evidence="1" id="KW-0472">Membrane</keyword>
<feature type="transmembrane region" description="Helical" evidence="1">
    <location>
        <begin position="12"/>
        <end position="29"/>
    </location>
</feature>